<protein>
    <submittedName>
        <fullName evidence="3">Uncharacterized protein</fullName>
    </submittedName>
</protein>
<dbReference type="EMBL" id="JAKWBI020000221">
    <property type="protein sequence ID" value="KAJ2898667.1"/>
    <property type="molecule type" value="Genomic_DNA"/>
</dbReference>
<organism evidence="3 4">
    <name type="scientific">Zalerion maritima</name>
    <dbReference type="NCBI Taxonomy" id="339359"/>
    <lineage>
        <taxon>Eukaryota</taxon>
        <taxon>Fungi</taxon>
        <taxon>Dikarya</taxon>
        <taxon>Ascomycota</taxon>
        <taxon>Pezizomycotina</taxon>
        <taxon>Sordariomycetes</taxon>
        <taxon>Lulworthiomycetidae</taxon>
        <taxon>Lulworthiales</taxon>
        <taxon>Lulworthiaceae</taxon>
        <taxon>Zalerion</taxon>
    </lineage>
</organism>
<sequence>MDVAVGMNKKAGGRGENTPNILPQHGYISPPSPVATHSSAISPTPTAVSDMAPSMEEAMAAPNMGKGDRRSETTSPPPTTRGLATRASPYHLSMMPRNNVTWADNNNNNNIQENTKITDNTPATDAVEMDATLGALLVAELSSSMGRDVNLPQPGEVTWTSGNISVLPTFSAAAPGAVIDTSPQGEHAQIWSPSTTAVTASTRKDQLLELQKIEEEENGLRKKVESLQGGYRGCIGK</sequence>
<keyword evidence="4" id="KW-1185">Reference proteome</keyword>
<name>A0AAD5WQF6_9PEZI</name>
<feature type="region of interest" description="Disordered" evidence="2">
    <location>
        <begin position="61"/>
        <end position="85"/>
    </location>
</feature>
<proteinExistence type="predicted"/>
<evidence type="ECO:0000313" key="4">
    <source>
        <dbReference type="Proteomes" id="UP001201980"/>
    </source>
</evidence>
<gene>
    <name evidence="3" type="ORF">MKZ38_003780</name>
</gene>
<dbReference type="AlphaFoldDB" id="A0AAD5WQF6"/>
<evidence type="ECO:0000256" key="1">
    <source>
        <dbReference type="SAM" id="Coils"/>
    </source>
</evidence>
<comment type="caution">
    <text evidence="3">The sequence shown here is derived from an EMBL/GenBank/DDBJ whole genome shotgun (WGS) entry which is preliminary data.</text>
</comment>
<feature type="coiled-coil region" evidence="1">
    <location>
        <begin position="203"/>
        <end position="230"/>
    </location>
</feature>
<evidence type="ECO:0000313" key="3">
    <source>
        <dbReference type="EMBL" id="KAJ2898667.1"/>
    </source>
</evidence>
<keyword evidence="1" id="KW-0175">Coiled coil</keyword>
<evidence type="ECO:0000256" key="2">
    <source>
        <dbReference type="SAM" id="MobiDB-lite"/>
    </source>
</evidence>
<reference evidence="3" key="1">
    <citation type="submission" date="2022-07" db="EMBL/GenBank/DDBJ databases">
        <title>Draft genome sequence of Zalerion maritima ATCC 34329, a (micro)plastics degrading marine fungus.</title>
        <authorList>
            <person name="Paco A."/>
            <person name="Goncalves M.F.M."/>
            <person name="Rocha-Santos T.A.P."/>
            <person name="Alves A."/>
        </authorList>
    </citation>
    <scope>NUCLEOTIDE SEQUENCE</scope>
    <source>
        <strain evidence="3">ATCC 34329</strain>
    </source>
</reference>
<dbReference type="Proteomes" id="UP001201980">
    <property type="component" value="Unassembled WGS sequence"/>
</dbReference>
<accession>A0AAD5WQF6</accession>
<feature type="region of interest" description="Disordered" evidence="2">
    <location>
        <begin position="1"/>
        <end position="23"/>
    </location>
</feature>